<accession>K1U1X2</accession>
<gene>
    <name evidence="1" type="ORF">LEA_05992</name>
</gene>
<proteinExistence type="predicted"/>
<feature type="non-terminal residue" evidence="1">
    <location>
        <position position="29"/>
    </location>
</feature>
<dbReference type="AlphaFoldDB" id="K1U1X2"/>
<comment type="caution">
    <text evidence="1">The sequence shown here is derived from an EMBL/GenBank/DDBJ whole genome shotgun (WGS) entry which is preliminary data.</text>
</comment>
<organism evidence="1">
    <name type="scientific">human gut metagenome</name>
    <dbReference type="NCBI Taxonomy" id="408170"/>
    <lineage>
        <taxon>unclassified sequences</taxon>
        <taxon>metagenomes</taxon>
        <taxon>organismal metagenomes</taxon>
    </lineage>
</organism>
<reference evidence="1" key="1">
    <citation type="journal article" date="2013" name="Environ. Microbiol.">
        <title>Microbiota from the distal guts of lean and obese adolescents exhibit partial functional redundancy besides clear differences in community structure.</title>
        <authorList>
            <person name="Ferrer M."/>
            <person name="Ruiz A."/>
            <person name="Lanza F."/>
            <person name="Haange S.B."/>
            <person name="Oberbach A."/>
            <person name="Till H."/>
            <person name="Bargiela R."/>
            <person name="Campoy C."/>
            <person name="Segura M.T."/>
            <person name="Richter M."/>
            <person name="von Bergen M."/>
            <person name="Seifert J."/>
            <person name="Suarez A."/>
        </authorList>
    </citation>
    <scope>NUCLEOTIDE SEQUENCE</scope>
</reference>
<sequence>MRRTSGKDVSVMCNLSQGIKEDGIAIGEA</sequence>
<name>K1U1X2_9ZZZZ</name>
<evidence type="ECO:0000313" key="1">
    <source>
        <dbReference type="EMBL" id="EKC73914.1"/>
    </source>
</evidence>
<protein>
    <submittedName>
        <fullName evidence="1">Uncharacterized protein</fullName>
    </submittedName>
</protein>
<dbReference type="EMBL" id="AJWY01003907">
    <property type="protein sequence ID" value="EKC73914.1"/>
    <property type="molecule type" value="Genomic_DNA"/>
</dbReference>